<dbReference type="CDD" id="cd02846">
    <property type="entry name" value="PAZ_argonaute_like"/>
    <property type="match status" value="1"/>
</dbReference>
<dbReference type="InterPro" id="IPR003165">
    <property type="entry name" value="Piwi"/>
</dbReference>
<dbReference type="PROSITE" id="PS50822">
    <property type="entry name" value="PIWI"/>
    <property type="match status" value="1"/>
</dbReference>
<dbReference type="Pfam" id="PF02171">
    <property type="entry name" value="Piwi"/>
    <property type="match status" value="1"/>
</dbReference>
<evidence type="ECO:0000259" key="1">
    <source>
        <dbReference type="PROSITE" id="PS50821"/>
    </source>
</evidence>
<dbReference type="InterPro" id="IPR014811">
    <property type="entry name" value="ArgoL1"/>
</dbReference>
<dbReference type="SUPFAM" id="SSF101690">
    <property type="entry name" value="PAZ domain"/>
    <property type="match status" value="1"/>
</dbReference>
<dbReference type="InterPro" id="IPR032474">
    <property type="entry name" value="Argonaute_N"/>
</dbReference>
<dbReference type="InterPro" id="IPR036085">
    <property type="entry name" value="PAZ_dom_sf"/>
</dbReference>
<dbReference type="Pfam" id="PF16486">
    <property type="entry name" value="ArgoN"/>
    <property type="match status" value="1"/>
</dbReference>
<dbReference type="Pfam" id="PF08699">
    <property type="entry name" value="ArgoL1"/>
    <property type="match status" value="1"/>
</dbReference>
<protein>
    <submittedName>
        <fullName evidence="3">Protein argonaute 10</fullName>
    </submittedName>
</protein>
<dbReference type="SMART" id="SM01163">
    <property type="entry name" value="DUF1785"/>
    <property type="match status" value="1"/>
</dbReference>
<dbReference type="Pfam" id="PF16488">
    <property type="entry name" value="ArgoL2"/>
    <property type="match status" value="1"/>
</dbReference>
<evidence type="ECO:0000313" key="4">
    <source>
        <dbReference type="Proteomes" id="UP000780801"/>
    </source>
</evidence>
<dbReference type="Gene3D" id="3.40.50.2300">
    <property type="match status" value="1"/>
</dbReference>
<evidence type="ECO:0000313" key="3">
    <source>
        <dbReference type="EMBL" id="KAF9581130.1"/>
    </source>
</evidence>
<dbReference type="InterPro" id="IPR003100">
    <property type="entry name" value="PAZ_dom"/>
</dbReference>
<reference evidence="3" key="1">
    <citation type="journal article" date="2020" name="Fungal Divers.">
        <title>Resolving the Mortierellaceae phylogeny through synthesis of multi-gene phylogenetics and phylogenomics.</title>
        <authorList>
            <person name="Vandepol N."/>
            <person name="Liber J."/>
            <person name="Desiro A."/>
            <person name="Na H."/>
            <person name="Kennedy M."/>
            <person name="Barry K."/>
            <person name="Grigoriev I.V."/>
            <person name="Miller A.N."/>
            <person name="O'Donnell K."/>
            <person name="Stajich J.E."/>
            <person name="Bonito G."/>
        </authorList>
    </citation>
    <scope>NUCLEOTIDE SEQUENCE</scope>
    <source>
        <strain evidence="3">KOD1015</strain>
    </source>
</reference>
<dbReference type="Proteomes" id="UP000780801">
    <property type="component" value="Unassembled WGS sequence"/>
</dbReference>
<comment type="caution">
    <text evidence="3">The sequence shown here is derived from an EMBL/GenBank/DDBJ whole genome shotgun (WGS) entry which is preliminary data.</text>
</comment>
<name>A0A9P6FSQ3_9FUNG</name>
<dbReference type="Gene3D" id="3.30.420.10">
    <property type="entry name" value="Ribonuclease H-like superfamily/Ribonuclease H"/>
    <property type="match status" value="1"/>
</dbReference>
<accession>A0A9P6FSQ3</accession>
<dbReference type="SUPFAM" id="SSF53098">
    <property type="entry name" value="Ribonuclease H-like"/>
    <property type="match status" value="1"/>
</dbReference>
<dbReference type="InterPro" id="IPR032473">
    <property type="entry name" value="Argonaute_Mid_dom"/>
</dbReference>
<dbReference type="InterPro" id="IPR032472">
    <property type="entry name" value="ArgoL2"/>
</dbReference>
<organism evidence="3 4">
    <name type="scientific">Lunasporangiospora selenospora</name>
    <dbReference type="NCBI Taxonomy" id="979761"/>
    <lineage>
        <taxon>Eukaryota</taxon>
        <taxon>Fungi</taxon>
        <taxon>Fungi incertae sedis</taxon>
        <taxon>Mucoromycota</taxon>
        <taxon>Mortierellomycotina</taxon>
        <taxon>Mortierellomycetes</taxon>
        <taxon>Mortierellales</taxon>
        <taxon>Mortierellaceae</taxon>
        <taxon>Lunasporangiospora</taxon>
    </lineage>
</organism>
<dbReference type="InterPro" id="IPR012337">
    <property type="entry name" value="RNaseH-like_sf"/>
</dbReference>
<dbReference type="PROSITE" id="PS50821">
    <property type="entry name" value="PAZ"/>
    <property type="match status" value="1"/>
</dbReference>
<dbReference type="SMART" id="SM00950">
    <property type="entry name" value="Piwi"/>
    <property type="match status" value="1"/>
</dbReference>
<dbReference type="Gene3D" id="2.170.260.10">
    <property type="entry name" value="paz domain"/>
    <property type="match status" value="1"/>
</dbReference>
<proteinExistence type="predicted"/>
<feature type="domain" description="Piwi" evidence="2">
    <location>
        <begin position="523"/>
        <end position="761"/>
    </location>
</feature>
<feature type="non-terminal residue" evidence="3">
    <location>
        <position position="761"/>
    </location>
</feature>
<feature type="domain" description="PAZ" evidence="1">
    <location>
        <begin position="229"/>
        <end position="348"/>
    </location>
</feature>
<evidence type="ECO:0000259" key="2">
    <source>
        <dbReference type="PROSITE" id="PS50822"/>
    </source>
</evidence>
<keyword evidence="4" id="KW-1185">Reference proteome</keyword>
<dbReference type="PANTHER" id="PTHR22891">
    <property type="entry name" value="EUKARYOTIC TRANSLATION INITIATION FACTOR 2C"/>
    <property type="match status" value="1"/>
</dbReference>
<dbReference type="InterPro" id="IPR036397">
    <property type="entry name" value="RNaseH_sf"/>
</dbReference>
<dbReference type="OrthoDB" id="10252740at2759"/>
<sequence length="761" mass="84669">MTSFQRNVPISLTENALRPDRGGKLGKPTKVLANFFAVKKLGADTIHHYDVSISPELPPKKIRKLWALIEQFPELPKDAVVFDGRCNAYASEELEFSGSLVRKVQLPDSHPAPAAASDAQSTKNKNEFTVKIKKANTIQLEELHMFLARKGPLTSSCLTACQALNIAVMHKPASELITIGRNVYTDANPTDLGKCLEKRDGIHQSVLAGQENLFLNVNTVATSFVKGGSFVSLIAEHQERPIEGLKSIQPRDVAALNSVFRGCFFTVTHRGGEFKRQFRISEVSTKSADQIKFDQELNNGTKRSVTITQYYASAYGIRLRFPSLPCLGVKGRDNRTLYFPVEVCHIVAGRHFNGRLNEMQTTKMIKSTSVRPDERAKRINGAVATLKYSQNPYMRSFGMEVSSDMTTVPARVLQPPSVVYRNNVKAKVANGGWNWDTSHKMVTGAKIDSWGVVVFDSPSPRFKIRPNLVEGFVRDLVDTLSQNGLNVVLKDPPVVWGQNGNVEASMRNGRDRVMAKCKVEPQFLLVLLPNKCATYSHVKTYCETEGRNIITQCIAASKLSGPRVTASSIKQYCRMVGLKINMKLGGINNIVPPAELPFITDRPTIVFGADVTHPAPGENKPSVVAVVASMDNRCARYFGRLHVQGSRVEVIENLNNIVEDLLREFKRINKVVPQRIMFYRDGVSEGQYEEIRRTEVEAIRQGCRQVDADSKVQPLINFCVVKKRHHARFFPQTPGQADKSGNCIAGTVVDTVITHPTEFNF</sequence>
<dbReference type="Pfam" id="PF02170">
    <property type="entry name" value="PAZ"/>
    <property type="match status" value="1"/>
</dbReference>
<dbReference type="EMBL" id="JAABOA010001652">
    <property type="protein sequence ID" value="KAF9581130.1"/>
    <property type="molecule type" value="Genomic_DNA"/>
</dbReference>
<dbReference type="GO" id="GO:0003723">
    <property type="term" value="F:RNA binding"/>
    <property type="evidence" value="ECO:0007669"/>
    <property type="project" value="InterPro"/>
</dbReference>
<dbReference type="AlphaFoldDB" id="A0A9P6FSQ3"/>
<dbReference type="Pfam" id="PF16487">
    <property type="entry name" value="ArgoMid"/>
    <property type="match status" value="1"/>
</dbReference>
<gene>
    <name evidence="3" type="primary">AGO10</name>
    <name evidence="3" type="ORF">BGW38_001970</name>
</gene>